<dbReference type="InterPro" id="IPR002213">
    <property type="entry name" value="UDP_glucos_trans"/>
</dbReference>
<dbReference type="EnsemblPlants" id="QL11p012181:mrna">
    <property type="protein sequence ID" value="QL11p012181:mrna"/>
    <property type="gene ID" value="QL11p012181"/>
</dbReference>
<dbReference type="Pfam" id="PF00201">
    <property type="entry name" value="UDPGT"/>
    <property type="match status" value="1"/>
</dbReference>
<dbReference type="Pfam" id="PF04937">
    <property type="entry name" value="DUF659"/>
    <property type="match status" value="1"/>
</dbReference>
<dbReference type="SUPFAM" id="SSF53756">
    <property type="entry name" value="UDP-Glycosyltransferase/glycogen phosphorylase"/>
    <property type="match status" value="1"/>
</dbReference>
<feature type="compositionally biased region" description="Acidic residues" evidence="10">
    <location>
        <begin position="1133"/>
        <end position="1143"/>
    </location>
</feature>
<evidence type="ECO:0000256" key="7">
    <source>
        <dbReference type="ARBA" id="ARBA00023125"/>
    </source>
</evidence>
<dbReference type="Proteomes" id="UP000594261">
    <property type="component" value="Chromosome 11"/>
</dbReference>
<dbReference type="InterPro" id="IPR035595">
    <property type="entry name" value="UDP_glycos_trans_CS"/>
</dbReference>
<proteinExistence type="inferred from homology"/>
<feature type="region of interest" description="Disordered" evidence="10">
    <location>
        <begin position="415"/>
        <end position="435"/>
    </location>
</feature>
<dbReference type="PROSITE" id="PS50808">
    <property type="entry name" value="ZF_BED"/>
    <property type="match status" value="1"/>
</dbReference>
<reference evidence="12" key="2">
    <citation type="submission" date="2021-01" db="UniProtKB">
        <authorList>
            <consortium name="EnsemblPlants"/>
        </authorList>
    </citation>
    <scope>IDENTIFICATION</scope>
</reference>
<sequence length="1174" mass="133614">MTKFEVVLIATPGFGNFVPIVEFAQRLINHDPRFSATILIITMPGRPLLDTYIQSCVATSATKIKFVHLPTVDLPSPDQSQIFVAHFSSLVKKQKPNLRQAITNLMGTELDSDSESNSVPQLAGLFVDMFCTSIIDVAKELDIPCYLYFASPASFLSFMLHLPILDTQLTTTELAELDTELVIPGFVNPVPPRVLPPVALKRDGFSCFLYHGRRYFETKGIIINTLQELEPHTLNYFSTSQMPRVYPIGPVLDLAGPAQWHPDQAHHQNILNWLDDQPLSSVVFLCFGSNWSFDVQQVREIAHGLERAGVRFLWSLREKPKTQLNLPNDYTSLEEVLPNGFLERTVGIGLVCGWVSQVSILAHKAIGGFVSHCGWNSILESLWHAVPIATWPIYAEQQMNAFMMVKELGKIKMETETGSTPSHEADSNVMESSSRVREKVDPAWEHFSLGSDEKGRNTFTCMYCRQTYKGGGINRMKKHLAGIKGDIGSCKKVSHDVRYQMLEYVKEFELKKKVEKQRQAEMFSVPSTNSDIQEDEDVQEVYSSGLPKKLVLGKRKGTNPGDNYFAPRTTPGAQPGLKSVFQSKERVRQADMAIARFLYDNCIPFNVVNSVYYQKMIDAVAAAGPGYKAPSYHAVRVPLLRDQKKEVQLLVESQRRHWAEVGCTLMADGWTDTRHRSLINFLVYCPRGMVFVKSVDASDIVKSTRNLYKLFDEVVTWVGPKNIVHMVTDNASNYVSAGKLLCEKYKTISWSPCAAHCLNLVLQDMGEMPHVERLKKRASKVTVFIYNHVALIAWLRKRPGWTDIVRVGATRFATTFLSFGSLHVHKHDLQALVTSKFFVDNRLARESKAKEVVSIILDNTFWDDINVLVKISSPLIRLLRIVDSDQRPAIGYVYEGMHRARLGIKKIFRMKKHLYKPYTSIIKIRWDKHLRKDLHAAAYWLNPAFQYDEENFCRKPAVHMAVLDYIGTKYDGDKEKVIKETQYFRDRIGSFDRELALSTSTTTHPDEWWKLWGADAPNLQKLAIRILSQTSASSGCERCWSLFDQIHSKRRNRLEHQRLNDLVFVHHNLRLKHRLYNKKFNFDPIDYASIDKTDFWVFVEEEDPYLNYEELENAIYEEGAYPASEGPSSNMEESVDDSSEVEGIDLGTFGQPVGPPPGFPGNDDEHDDLDIDDL</sequence>
<comment type="subcellular location">
    <subcellularLocation>
        <location evidence="1">Nucleus</location>
    </subcellularLocation>
</comment>
<dbReference type="GO" id="GO:0008270">
    <property type="term" value="F:zinc ion binding"/>
    <property type="evidence" value="ECO:0007669"/>
    <property type="project" value="UniProtKB-KW"/>
</dbReference>
<evidence type="ECO:0000256" key="4">
    <source>
        <dbReference type="ARBA" id="ARBA00022723"/>
    </source>
</evidence>
<dbReference type="EMBL" id="LRBV02000011">
    <property type="status" value="NOT_ANNOTATED_CDS"/>
    <property type="molecule type" value="Genomic_DNA"/>
</dbReference>
<dbReference type="InterPro" id="IPR007021">
    <property type="entry name" value="DUF659"/>
</dbReference>
<dbReference type="Gramene" id="QL11p012181:mrna">
    <property type="protein sequence ID" value="QL11p012181:mrna"/>
    <property type="gene ID" value="QL11p012181"/>
</dbReference>
<dbReference type="Pfam" id="PF02892">
    <property type="entry name" value="zf-BED"/>
    <property type="match status" value="1"/>
</dbReference>
<dbReference type="PANTHER" id="PTHR48048:SF81">
    <property type="entry name" value="GLYCOSYLTRANSFERASE"/>
    <property type="match status" value="1"/>
</dbReference>
<dbReference type="InterPro" id="IPR012337">
    <property type="entry name" value="RNaseH-like_sf"/>
</dbReference>
<dbReference type="PANTHER" id="PTHR48048">
    <property type="entry name" value="GLYCOSYLTRANSFERASE"/>
    <property type="match status" value="1"/>
</dbReference>
<dbReference type="InterPro" id="IPR003656">
    <property type="entry name" value="Znf_BED"/>
</dbReference>
<keyword evidence="13" id="KW-1185">Reference proteome</keyword>
<evidence type="ECO:0000256" key="10">
    <source>
        <dbReference type="SAM" id="MobiDB-lite"/>
    </source>
</evidence>
<dbReference type="GO" id="GO:0035251">
    <property type="term" value="F:UDP-glucosyltransferase activity"/>
    <property type="evidence" value="ECO:0007669"/>
    <property type="project" value="InterPro"/>
</dbReference>
<keyword evidence="5 9" id="KW-0863">Zinc-finger</keyword>
<evidence type="ECO:0000259" key="11">
    <source>
        <dbReference type="PROSITE" id="PS50808"/>
    </source>
</evidence>
<feature type="region of interest" description="Disordered" evidence="10">
    <location>
        <begin position="1121"/>
        <end position="1174"/>
    </location>
</feature>
<reference evidence="12 13" key="1">
    <citation type="journal article" date="2016" name="G3 (Bethesda)">
        <title>First Draft Assembly and Annotation of the Genome of a California Endemic Oak Quercus lobata Nee (Fagaceae).</title>
        <authorList>
            <person name="Sork V.L."/>
            <person name="Fitz-Gibbon S.T."/>
            <person name="Puiu D."/>
            <person name="Crepeau M."/>
            <person name="Gugger P.F."/>
            <person name="Sherman R."/>
            <person name="Stevens K."/>
            <person name="Langley C.H."/>
            <person name="Pellegrini M."/>
            <person name="Salzberg S.L."/>
        </authorList>
    </citation>
    <scope>NUCLEOTIDE SEQUENCE [LARGE SCALE GENOMIC DNA]</scope>
    <source>
        <strain evidence="12 13">cv. SW786</strain>
    </source>
</reference>
<dbReference type="InterPro" id="IPR050481">
    <property type="entry name" value="UDP-glycosyltransf_plant"/>
</dbReference>
<protein>
    <recommendedName>
        <fullName evidence="11">BED-type domain-containing protein</fullName>
    </recommendedName>
</protein>
<evidence type="ECO:0000256" key="9">
    <source>
        <dbReference type="PROSITE-ProRule" id="PRU00027"/>
    </source>
</evidence>
<feature type="compositionally biased region" description="Acidic residues" evidence="10">
    <location>
        <begin position="1162"/>
        <end position="1174"/>
    </location>
</feature>
<comment type="similarity">
    <text evidence="2">Belongs to the UDP-glycosyltransferase family.</text>
</comment>
<organism evidence="12 13">
    <name type="scientific">Quercus lobata</name>
    <name type="common">Valley oak</name>
    <dbReference type="NCBI Taxonomy" id="97700"/>
    <lineage>
        <taxon>Eukaryota</taxon>
        <taxon>Viridiplantae</taxon>
        <taxon>Streptophyta</taxon>
        <taxon>Embryophyta</taxon>
        <taxon>Tracheophyta</taxon>
        <taxon>Spermatophyta</taxon>
        <taxon>Magnoliopsida</taxon>
        <taxon>eudicotyledons</taxon>
        <taxon>Gunneridae</taxon>
        <taxon>Pentapetalae</taxon>
        <taxon>rosids</taxon>
        <taxon>fabids</taxon>
        <taxon>Fagales</taxon>
        <taxon>Fagaceae</taxon>
        <taxon>Quercus</taxon>
    </lineage>
</organism>
<evidence type="ECO:0000256" key="3">
    <source>
        <dbReference type="ARBA" id="ARBA00022679"/>
    </source>
</evidence>
<dbReference type="CDD" id="cd03784">
    <property type="entry name" value="GT1_Gtf-like"/>
    <property type="match status" value="1"/>
</dbReference>
<dbReference type="FunFam" id="3.40.50.2000:FF:000056">
    <property type="entry name" value="Glycosyltransferase"/>
    <property type="match status" value="1"/>
</dbReference>
<dbReference type="Gene3D" id="3.40.50.2000">
    <property type="entry name" value="Glycogen Phosphorylase B"/>
    <property type="match status" value="2"/>
</dbReference>
<keyword evidence="3" id="KW-0808">Transferase</keyword>
<dbReference type="InParanoid" id="A0A7N2MVX0"/>
<accession>A0A7N2MVX0</accession>
<dbReference type="PROSITE" id="PS00375">
    <property type="entry name" value="UDPGT"/>
    <property type="match status" value="1"/>
</dbReference>
<evidence type="ECO:0000256" key="1">
    <source>
        <dbReference type="ARBA" id="ARBA00004123"/>
    </source>
</evidence>
<evidence type="ECO:0000256" key="8">
    <source>
        <dbReference type="ARBA" id="ARBA00023242"/>
    </source>
</evidence>
<keyword evidence="6" id="KW-0862">Zinc</keyword>
<keyword evidence="7" id="KW-0238">DNA-binding</keyword>
<dbReference type="GO" id="GO:0005634">
    <property type="term" value="C:nucleus"/>
    <property type="evidence" value="ECO:0007669"/>
    <property type="project" value="UniProtKB-SubCell"/>
</dbReference>
<dbReference type="Pfam" id="PF05699">
    <property type="entry name" value="Dimer_Tnp_hAT"/>
    <property type="match status" value="1"/>
</dbReference>
<dbReference type="SUPFAM" id="SSF53098">
    <property type="entry name" value="Ribonuclease H-like"/>
    <property type="match status" value="1"/>
</dbReference>
<dbReference type="InterPro" id="IPR008906">
    <property type="entry name" value="HATC_C_dom"/>
</dbReference>
<dbReference type="GO" id="GO:0046983">
    <property type="term" value="F:protein dimerization activity"/>
    <property type="evidence" value="ECO:0007669"/>
    <property type="project" value="InterPro"/>
</dbReference>
<evidence type="ECO:0000313" key="12">
    <source>
        <dbReference type="EnsemblPlants" id="QL11p012181:mrna"/>
    </source>
</evidence>
<feature type="domain" description="BED-type" evidence="11">
    <location>
        <begin position="438"/>
        <end position="497"/>
    </location>
</feature>
<evidence type="ECO:0000256" key="2">
    <source>
        <dbReference type="ARBA" id="ARBA00009995"/>
    </source>
</evidence>
<keyword evidence="8" id="KW-0539">Nucleus</keyword>
<evidence type="ECO:0000256" key="5">
    <source>
        <dbReference type="ARBA" id="ARBA00022771"/>
    </source>
</evidence>
<dbReference type="GO" id="GO:0003677">
    <property type="term" value="F:DNA binding"/>
    <property type="evidence" value="ECO:0007669"/>
    <property type="project" value="UniProtKB-KW"/>
</dbReference>
<evidence type="ECO:0000313" key="13">
    <source>
        <dbReference type="Proteomes" id="UP000594261"/>
    </source>
</evidence>
<keyword evidence="4" id="KW-0479">Metal-binding</keyword>
<name>A0A7N2MVX0_QUELO</name>
<dbReference type="AlphaFoldDB" id="A0A7N2MVX0"/>
<evidence type="ECO:0000256" key="6">
    <source>
        <dbReference type="ARBA" id="ARBA00022833"/>
    </source>
</evidence>